<evidence type="ECO:0000256" key="1">
    <source>
        <dbReference type="SAM" id="MobiDB-lite"/>
    </source>
</evidence>
<dbReference type="RefSeq" id="WP_380330243.1">
    <property type="nucleotide sequence ID" value="NZ_JBHYPW010000066.1"/>
</dbReference>
<proteinExistence type="predicted"/>
<dbReference type="EMBL" id="JBHYPX010000008">
    <property type="protein sequence ID" value="MFE1351642.1"/>
    <property type="molecule type" value="Genomic_DNA"/>
</dbReference>
<dbReference type="Proteomes" id="UP001599542">
    <property type="component" value="Unassembled WGS sequence"/>
</dbReference>
<sequence>MTGPHNLSAATAAGPSGLRASARHSGPDAAGDGAGDGAARAARTDTDLPTPYDVPHYAPAGLKADGGPTARPAGLTERGRGRPAGGRDRPRQPGGAGGGHPVDRPRCPRPVRHRSGTGTGTGTEPRSLSTAATPSTDPAPSTRPTRAPEEP</sequence>
<name>A0ABW6GG00_9ACTN</name>
<protein>
    <submittedName>
        <fullName evidence="2">Uncharacterized protein</fullName>
    </submittedName>
</protein>
<feature type="compositionally biased region" description="Polar residues" evidence="1">
    <location>
        <begin position="124"/>
        <end position="144"/>
    </location>
</feature>
<gene>
    <name evidence="2" type="ORF">ACFW6T_06575</name>
</gene>
<keyword evidence="3" id="KW-1185">Reference proteome</keyword>
<evidence type="ECO:0000313" key="3">
    <source>
        <dbReference type="Proteomes" id="UP001599542"/>
    </source>
</evidence>
<feature type="compositionally biased region" description="Basic and acidic residues" evidence="1">
    <location>
        <begin position="77"/>
        <end position="91"/>
    </location>
</feature>
<feature type="region of interest" description="Disordered" evidence="1">
    <location>
        <begin position="1"/>
        <end position="151"/>
    </location>
</feature>
<accession>A0ABW6GG00</accession>
<organism evidence="2 3">
    <name type="scientific">Kitasatospora phosalacinea</name>
    <dbReference type="NCBI Taxonomy" id="2065"/>
    <lineage>
        <taxon>Bacteria</taxon>
        <taxon>Bacillati</taxon>
        <taxon>Actinomycetota</taxon>
        <taxon>Actinomycetes</taxon>
        <taxon>Kitasatosporales</taxon>
        <taxon>Streptomycetaceae</taxon>
        <taxon>Kitasatospora</taxon>
    </lineage>
</organism>
<comment type="caution">
    <text evidence="2">The sequence shown here is derived from an EMBL/GenBank/DDBJ whole genome shotgun (WGS) entry which is preliminary data.</text>
</comment>
<reference evidence="2 3" key="1">
    <citation type="submission" date="2024-09" db="EMBL/GenBank/DDBJ databases">
        <title>The Natural Products Discovery Center: Release of the First 8490 Sequenced Strains for Exploring Actinobacteria Biosynthetic Diversity.</title>
        <authorList>
            <person name="Kalkreuter E."/>
            <person name="Kautsar S.A."/>
            <person name="Yang D."/>
            <person name="Bader C.D."/>
            <person name="Teijaro C.N."/>
            <person name="Fluegel L."/>
            <person name="Davis C.M."/>
            <person name="Simpson J.R."/>
            <person name="Lauterbach L."/>
            <person name="Steele A.D."/>
            <person name="Gui C."/>
            <person name="Meng S."/>
            <person name="Li G."/>
            <person name="Viehrig K."/>
            <person name="Ye F."/>
            <person name="Su P."/>
            <person name="Kiefer A.F."/>
            <person name="Nichols A."/>
            <person name="Cepeda A.J."/>
            <person name="Yan W."/>
            <person name="Fan B."/>
            <person name="Jiang Y."/>
            <person name="Adhikari A."/>
            <person name="Zheng C.-J."/>
            <person name="Schuster L."/>
            <person name="Cowan T.M."/>
            <person name="Smanski M.J."/>
            <person name="Chevrette M.G."/>
            <person name="De Carvalho L.P.S."/>
            <person name="Shen B."/>
        </authorList>
    </citation>
    <scope>NUCLEOTIDE SEQUENCE [LARGE SCALE GENOMIC DNA]</scope>
    <source>
        <strain evidence="2 3">NPDC058753</strain>
    </source>
</reference>
<evidence type="ECO:0000313" key="2">
    <source>
        <dbReference type="EMBL" id="MFE1351642.1"/>
    </source>
</evidence>